<evidence type="ECO:0000313" key="1">
    <source>
        <dbReference type="EMBL" id="CUS40087.1"/>
    </source>
</evidence>
<sequence length="112" mass="12278">MGRDALRHFNYSAELLLEEVIVAEDKIATTLKGNTDIEVAPLAQPPLTKYPTLMQGDEHQLQSKLDLEHQLQSKLDLWNRFQLAHGIAPTIARLTVAGAVIGGTIYGGFLVA</sequence>
<dbReference type="GO" id="GO:0006508">
    <property type="term" value="P:proteolysis"/>
    <property type="evidence" value="ECO:0007669"/>
    <property type="project" value="UniProtKB-KW"/>
</dbReference>
<gene>
    <name evidence="1" type="ORF">MGWOODY_Tha1056</name>
</gene>
<keyword evidence="1" id="KW-0378">Hydrolase</keyword>
<proteinExistence type="predicted"/>
<organism evidence="1">
    <name type="scientific">hydrothermal vent metagenome</name>
    <dbReference type="NCBI Taxonomy" id="652676"/>
    <lineage>
        <taxon>unclassified sequences</taxon>
        <taxon>metagenomes</taxon>
        <taxon>ecological metagenomes</taxon>
    </lineage>
</organism>
<dbReference type="GO" id="GO:0008233">
    <property type="term" value="F:peptidase activity"/>
    <property type="evidence" value="ECO:0007669"/>
    <property type="project" value="UniProtKB-KW"/>
</dbReference>
<protein>
    <submittedName>
        <fullName evidence="1">Probable protease htpX homolog</fullName>
        <ecNumber evidence="1">3.4.24.-</ecNumber>
    </submittedName>
</protein>
<name>A0A160TAQ8_9ZZZZ</name>
<reference evidence="1" key="1">
    <citation type="submission" date="2015-10" db="EMBL/GenBank/DDBJ databases">
        <authorList>
            <person name="Gilbert D.G."/>
        </authorList>
    </citation>
    <scope>NUCLEOTIDE SEQUENCE</scope>
</reference>
<dbReference type="EMBL" id="CZQC01000003">
    <property type="protein sequence ID" value="CUS40087.1"/>
    <property type="molecule type" value="Genomic_DNA"/>
</dbReference>
<accession>A0A160TAQ8</accession>
<dbReference type="AlphaFoldDB" id="A0A160TAQ8"/>
<keyword evidence="1" id="KW-0645">Protease</keyword>
<dbReference type="EC" id="3.4.24.-" evidence="1"/>